<dbReference type="Proteomes" id="UP000265120">
    <property type="component" value="Unassembled WGS sequence"/>
</dbReference>
<dbReference type="AlphaFoldDB" id="A0A3P8WD20"/>
<dbReference type="GO" id="GO:0030681">
    <property type="term" value="C:multimeric ribonuclease P complex"/>
    <property type="evidence" value="ECO:0007669"/>
    <property type="project" value="TreeGrafter"/>
</dbReference>
<dbReference type="FunCoup" id="A0A3P8WD20">
    <property type="interactions" value="85"/>
</dbReference>
<sequence>MSVDVCEAPHCQLVCENSSFLDEENSLVSLVQQLHFNYKVSLLIPDCSSAPSHLDSVINSFSSFVLIKNMPVSEFIDKDFLETAVYPGSVCALSYRTRIGEDNCVALMPNGRLRLSLDRHSYHLLGIEGKVSKFRSKGRHIVSVDLTDSSMAPGGRGYDRLLSGLTCRLPLTSDFLLSHQQGVQSCLKSLLSRYDWSELRPEVSTKVLHQLTCPSDLGSCDAYSVMDWLGAVDAGISSSIGSSSSFLSTYTCPGPQRMATTALSISVSGFLLPHHVQILIMEVRQFLEQSSSPWASLTVHGFTDNVVSCCENEHGRLRGGVNFYTLLMSKGHDYKLLIVTGSHDSCSP</sequence>
<dbReference type="OrthoDB" id="63112at2759"/>
<proteinExistence type="predicted"/>
<dbReference type="PANTHER" id="PTHR15396:SF1">
    <property type="entry name" value="RIBONUCLEASE P PROTEIN SUBUNIT P40"/>
    <property type="match status" value="1"/>
</dbReference>
<evidence type="ECO:0000313" key="1">
    <source>
        <dbReference type="Ensembl" id="ENSCSEP00000023521.1"/>
    </source>
</evidence>
<dbReference type="GeneID" id="103398741"/>
<dbReference type="InParanoid" id="A0A3P8WD20"/>
<dbReference type="PANTHER" id="PTHR15396">
    <property type="entry name" value="RIBONUCLEASE P PROTEIN SUBUNIT P40"/>
    <property type="match status" value="1"/>
</dbReference>
<organism evidence="1 2">
    <name type="scientific">Cynoglossus semilaevis</name>
    <name type="common">Tongue sole</name>
    <dbReference type="NCBI Taxonomy" id="244447"/>
    <lineage>
        <taxon>Eukaryota</taxon>
        <taxon>Metazoa</taxon>
        <taxon>Chordata</taxon>
        <taxon>Craniata</taxon>
        <taxon>Vertebrata</taxon>
        <taxon>Euteleostomi</taxon>
        <taxon>Actinopterygii</taxon>
        <taxon>Neopterygii</taxon>
        <taxon>Teleostei</taxon>
        <taxon>Neoteleostei</taxon>
        <taxon>Acanthomorphata</taxon>
        <taxon>Carangaria</taxon>
        <taxon>Pleuronectiformes</taxon>
        <taxon>Pleuronectoidei</taxon>
        <taxon>Cynoglossidae</taxon>
        <taxon>Cynoglossinae</taxon>
        <taxon>Cynoglossus</taxon>
    </lineage>
</organism>
<accession>A0A3P8WD20</accession>
<dbReference type="Pfam" id="PF08584">
    <property type="entry name" value="Ribonuc_P_40"/>
    <property type="match status" value="1"/>
</dbReference>
<dbReference type="GO" id="GO:0004526">
    <property type="term" value="F:ribonuclease P activity"/>
    <property type="evidence" value="ECO:0007669"/>
    <property type="project" value="TreeGrafter"/>
</dbReference>
<dbReference type="GO" id="GO:0000171">
    <property type="term" value="F:ribonuclease MRP activity"/>
    <property type="evidence" value="ECO:0007669"/>
    <property type="project" value="TreeGrafter"/>
</dbReference>
<reference evidence="1" key="1">
    <citation type="submission" date="2025-08" db="UniProtKB">
        <authorList>
            <consortium name="Ensembl"/>
        </authorList>
    </citation>
    <scope>IDENTIFICATION</scope>
</reference>
<dbReference type="CTD" id="10799"/>
<name>A0A3P8WD20_CYNSE</name>
<dbReference type="OMA" id="HAYNCRV"/>
<dbReference type="GO" id="GO:0001682">
    <property type="term" value="P:tRNA 5'-leader removal"/>
    <property type="evidence" value="ECO:0007669"/>
    <property type="project" value="InterPro"/>
</dbReference>
<dbReference type="RefSeq" id="XP_008335686.1">
    <property type="nucleotide sequence ID" value="XM_008337464.2"/>
</dbReference>
<evidence type="ECO:0000313" key="2">
    <source>
        <dbReference type="Proteomes" id="UP000265120"/>
    </source>
</evidence>
<protein>
    <submittedName>
        <fullName evidence="1">Ribonuclease P/MRP subunit p40</fullName>
    </submittedName>
</protein>
<reference evidence="1" key="2">
    <citation type="submission" date="2025-09" db="UniProtKB">
        <authorList>
            <consortium name="Ensembl"/>
        </authorList>
    </citation>
    <scope>IDENTIFICATION</scope>
</reference>
<keyword evidence="2" id="KW-1185">Reference proteome</keyword>
<dbReference type="GO" id="GO:0000172">
    <property type="term" value="C:ribonuclease MRP complex"/>
    <property type="evidence" value="ECO:0007669"/>
    <property type="project" value="TreeGrafter"/>
</dbReference>
<dbReference type="Ensembl" id="ENSCSET00000023829.1">
    <property type="protein sequence ID" value="ENSCSEP00000023521.1"/>
    <property type="gene ID" value="ENSCSEG00000015006.1"/>
</dbReference>
<dbReference type="GO" id="GO:0000447">
    <property type="term" value="P:endonucleolytic cleavage in ITS1 to separate SSU-rRNA from 5.8S rRNA and LSU-rRNA from tricistronic rRNA transcript (SSU-rRNA, 5.8S rRNA, LSU-rRNA)"/>
    <property type="evidence" value="ECO:0007669"/>
    <property type="project" value="TreeGrafter"/>
</dbReference>
<dbReference type="InterPro" id="IPR013893">
    <property type="entry name" value="RNase_P_Rpp40"/>
</dbReference>
<dbReference type="STRING" id="244447.ENSCSEP00000023521"/>
<dbReference type="GeneTree" id="ENSGT00390000014167"/>